<feature type="compositionally biased region" description="Low complexity" evidence="11">
    <location>
        <begin position="163"/>
        <end position="185"/>
    </location>
</feature>
<dbReference type="InterPro" id="IPR011494">
    <property type="entry name" value="HIRA-like_C"/>
</dbReference>
<keyword evidence="4 10" id="KW-0677">Repeat</keyword>
<evidence type="ECO:0000256" key="4">
    <source>
        <dbReference type="ARBA" id="ARBA00022737"/>
    </source>
</evidence>
<dbReference type="PANTHER" id="PTHR13831:SF0">
    <property type="entry name" value="PROTEIN HIRA"/>
    <property type="match status" value="1"/>
</dbReference>
<dbReference type="GO" id="GO:0005634">
    <property type="term" value="C:nucleus"/>
    <property type="evidence" value="ECO:0007669"/>
    <property type="project" value="UniProtKB-SubCell"/>
</dbReference>
<dbReference type="Gene3D" id="2.130.10.10">
    <property type="entry name" value="YVTN repeat-like/Quinoprotein amine dehydrogenase"/>
    <property type="match status" value="3"/>
</dbReference>
<dbReference type="InterPro" id="IPR036322">
    <property type="entry name" value="WD40_repeat_dom_sf"/>
</dbReference>
<comment type="subcellular location">
    <subcellularLocation>
        <location evidence="1 10">Nucleus</location>
    </subcellularLocation>
</comment>
<dbReference type="Pfam" id="PF00400">
    <property type="entry name" value="WD40"/>
    <property type="match status" value="1"/>
</dbReference>
<reference evidence="14 15" key="1">
    <citation type="journal article" date="2008" name="Nature">
        <title>The Phaeodactylum genome reveals the evolutionary history of diatom genomes.</title>
        <authorList>
            <person name="Bowler C."/>
            <person name="Allen A.E."/>
            <person name="Badger J.H."/>
            <person name="Grimwood J."/>
            <person name="Jabbari K."/>
            <person name="Kuo A."/>
            <person name="Maheswari U."/>
            <person name="Martens C."/>
            <person name="Maumus F."/>
            <person name="Otillar R.P."/>
            <person name="Rayko E."/>
            <person name="Salamov A."/>
            <person name="Vandepoele K."/>
            <person name="Beszteri B."/>
            <person name="Gruber A."/>
            <person name="Heijde M."/>
            <person name="Katinka M."/>
            <person name="Mock T."/>
            <person name="Valentin K."/>
            <person name="Verret F."/>
            <person name="Berges J.A."/>
            <person name="Brownlee C."/>
            <person name="Cadoret J.P."/>
            <person name="Chiovitti A."/>
            <person name="Choi C.J."/>
            <person name="Coesel S."/>
            <person name="De Martino A."/>
            <person name="Detter J.C."/>
            <person name="Durkin C."/>
            <person name="Falciatore A."/>
            <person name="Fournet J."/>
            <person name="Haruta M."/>
            <person name="Huysman M.J."/>
            <person name="Jenkins B.D."/>
            <person name="Jiroutova K."/>
            <person name="Jorgensen R.E."/>
            <person name="Joubert Y."/>
            <person name="Kaplan A."/>
            <person name="Kroger N."/>
            <person name="Kroth P.G."/>
            <person name="La Roche J."/>
            <person name="Lindquist E."/>
            <person name="Lommer M."/>
            <person name="Martin-Jezequel V."/>
            <person name="Lopez P.J."/>
            <person name="Lucas S."/>
            <person name="Mangogna M."/>
            <person name="McGinnis K."/>
            <person name="Medlin L.K."/>
            <person name="Montsant A."/>
            <person name="Oudot-Le Secq M.P."/>
            <person name="Napoli C."/>
            <person name="Obornik M."/>
            <person name="Parker M.S."/>
            <person name="Petit J.L."/>
            <person name="Porcel B.M."/>
            <person name="Poulsen N."/>
            <person name="Robison M."/>
            <person name="Rychlewski L."/>
            <person name="Rynearson T.A."/>
            <person name="Schmutz J."/>
            <person name="Shapiro H."/>
            <person name="Siaut M."/>
            <person name="Stanley M."/>
            <person name="Sussman M.R."/>
            <person name="Taylor A.R."/>
            <person name="Vardi A."/>
            <person name="von Dassow P."/>
            <person name="Vyverman W."/>
            <person name="Willis A."/>
            <person name="Wyrwicz L.S."/>
            <person name="Rokhsar D.S."/>
            <person name="Weissenbach J."/>
            <person name="Armbrust E.V."/>
            <person name="Green B.R."/>
            <person name="Van de Peer Y."/>
            <person name="Grigoriev I.V."/>
        </authorList>
    </citation>
    <scope>NUCLEOTIDE SEQUENCE [LARGE SCALE GENOMIC DNA]</scope>
    <source>
        <strain evidence="14 15">CCAP 1055/1</strain>
    </source>
</reference>
<evidence type="ECO:0000256" key="9">
    <source>
        <dbReference type="PROSITE-ProRule" id="PRU00221"/>
    </source>
</evidence>
<dbReference type="GO" id="GO:0006338">
    <property type="term" value="P:chromatin remodeling"/>
    <property type="evidence" value="ECO:0007669"/>
    <property type="project" value="InterPro"/>
</dbReference>
<dbReference type="Pfam" id="PF24105">
    <property type="entry name" value="Beta-prop_CAF1B_HIR1"/>
    <property type="match status" value="1"/>
</dbReference>
<dbReference type="GO" id="GO:0000417">
    <property type="term" value="C:HIR complex"/>
    <property type="evidence" value="ECO:0007669"/>
    <property type="project" value="TreeGrafter"/>
</dbReference>
<dbReference type="InterPro" id="IPR031120">
    <property type="entry name" value="HIR1-like"/>
</dbReference>
<feature type="compositionally biased region" description="Basic residues" evidence="11">
    <location>
        <begin position="242"/>
        <end position="251"/>
    </location>
</feature>
<comment type="function">
    <text evidence="10">Required for replication-independent chromatin assembly and for the periodic repression of histone gene transcription during the cell cycle.</text>
</comment>
<keyword evidence="10" id="KW-0678">Repressor</keyword>
<feature type="domain" description="Protein HIRA-like C-terminal" evidence="12">
    <location>
        <begin position="1023"/>
        <end position="1154"/>
    </location>
</feature>
<feature type="repeat" description="WD" evidence="9">
    <location>
        <begin position="375"/>
        <end position="406"/>
    </location>
</feature>
<name>B5Y4W6_PHATC</name>
<evidence type="ECO:0000256" key="8">
    <source>
        <dbReference type="ARBA" id="ARBA00023242"/>
    </source>
</evidence>
<dbReference type="Pfam" id="PF07569">
    <property type="entry name" value="Hira"/>
    <property type="match status" value="1"/>
</dbReference>
<reference evidence="15" key="2">
    <citation type="submission" date="2008-08" db="EMBL/GenBank/DDBJ databases">
        <authorList>
            <consortium name="Diatom Consortium"/>
            <person name="Grigoriev I."/>
            <person name="Grimwood J."/>
            <person name="Kuo A."/>
            <person name="Otillar R.P."/>
            <person name="Salamov A."/>
            <person name="Detter J.C."/>
            <person name="Lindquist E."/>
            <person name="Shapiro H."/>
            <person name="Lucas S."/>
            <person name="Glavina del Rio T."/>
            <person name="Pitluck S."/>
            <person name="Rokhsar D."/>
            <person name="Bowler C."/>
        </authorList>
    </citation>
    <scope>GENOME REANNOTATION</scope>
    <source>
        <strain evidence="15">CCAP 1055/1</strain>
    </source>
</reference>
<keyword evidence="3 9" id="KW-0853">WD repeat</keyword>
<evidence type="ECO:0000256" key="6">
    <source>
        <dbReference type="ARBA" id="ARBA00023015"/>
    </source>
</evidence>
<keyword evidence="6 10" id="KW-0805">Transcription regulation</keyword>
<feature type="region of interest" description="Disordered" evidence="11">
    <location>
        <begin position="655"/>
        <end position="676"/>
    </location>
</feature>
<dbReference type="Proteomes" id="UP000000759">
    <property type="component" value="Chromosome 3"/>
</dbReference>
<protein>
    <recommendedName>
        <fullName evidence="10">Protein HIRA</fullName>
    </recommendedName>
</protein>
<sequence length="1186" mass="127903">MNHNPRSRKGDMVFPRPCIHRERAVVNYLAGRDSRIISMVVAEVPLWVMHSSNASSNTTLDGASGLATGGPFNKLSDGHFSRHHHFEHKAASSLALLDSASGRARKSAIYAVDVHPDGRIFATAGGDCAVRIWNTQALFAPKNKGGSFAVAGSSDPTGKPNNATTTYVSTSASSGPEASESSAGEQESDVGPRDEMVHDLNSFVRRKKDPTVNQSSAVPAETTKSSTASGQSVADSSPVRPSTHKRSHHQHRLLCTLSAHSGSSVLAVRFSSTGTYLASAGDDGCVCIYTHNEDTEGNLTQEPSPHDEHWSRIKLCRGHGLDVVDLAWAPDDSYLVSCSLDSETPIIVWKTTHLGSSRRANATSMILNPFKVLGRKEHTSTVKGVSFDPAGSYFASSGDDPAVCVWRAHDDWGLETKIDASSGIFRRWKEDDTMALSSQSLFRRISWSTDGAFLCSTNSVVKNKHVASTISRDGWSVSSASSAAAGAANLVGHKQPVVVSRHASQLLSARKANVSGGQNGDDDEEPDYATLLALGDKRGFVTIWSTKKSRPIFKLQCSESRSTVTDMAWGSLPRGDLMLLVTFLDGQVVALRFEVPSELGNLLSKSERARVFQLRYGIDVNDVETFGQRHLFTGASSGPNLIENALQMTLEHTHTGIDDMDDDTSTPGPEPEERLNDLQAVSIRSKQKESLSKGKKRIQPVLMAVTSKKTKPGAELLKTKAVEPNQSIDPLQNAIDAASKASAAMATADSTKRDITVNAAPMDGLSGTAQSNSARPSVRPNGPSSWMGTILPHSSERIHSLDLPLLGLQSMDVTTGFAEPCVAECTNSVKLPVGSRTTSIPCVDVALSRDGKISWKDQIPGTSCSAIAASTTLMAVGTTDGCLQLYGTSPTIGWTCGQSFRSHPSLVLGHPIVSLQLQETQGEDDEIFATLLTLTGDGTFAVYSVLPVLQLQFKGSVMPAMSHMALGTSLTSEQHSIKISRIQITETNRVLLLLSLQTVDNAQLRGGLRGTTQIDAGVGGSLQAFVFDQKAELWMKAADNRFVLSDFYSALPSAKFSPNGELSRLEDAVRIGALQASMKPAQRGRLRDTDRHADEMFSRADLESGNFIPTRAHCEDRMACAIALESADEFKKWLSLYIKVLCVVGHTDFLRVLVDILMNEPKDKRETIPDGMCWWMSIAPTVLFPR</sequence>
<dbReference type="RefSeq" id="XP_002186367.1">
    <property type="nucleotide sequence ID" value="XM_002186331.1"/>
</dbReference>
<gene>
    <name evidence="14" type="ORF">PHATR_33295</name>
</gene>
<dbReference type="PROSITE" id="PS50294">
    <property type="entry name" value="WD_REPEATS_REGION"/>
    <property type="match status" value="2"/>
</dbReference>
<dbReference type="InterPro" id="IPR001680">
    <property type="entry name" value="WD40_rpt"/>
</dbReference>
<evidence type="ECO:0000256" key="11">
    <source>
        <dbReference type="SAM" id="MobiDB-lite"/>
    </source>
</evidence>
<dbReference type="SUPFAM" id="SSF50978">
    <property type="entry name" value="WD40 repeat-like"/>
    <property type="match status" value="2"/>
</dbReference>
<dbReference type="OrthoDB" id="1741719at2759"/>
<dbReference type="KEGG" id="pti:PHATR_33295"/>
<dbReference type="InterPro" id="IPR015943">
    <property type="entry name" value="WD40/YVTN_repeat-like_dom_sf"/>
</dbReference>
<evidence type="ECO:0000256" key="5">
    <source>
        <dbReference type="ARBA" id="ARBA00022853"/>
    </source>
</evidence>
<dbReference type="SMART" id="SM00320">
    <property type="entry name" value="WD40"/>
    <property type="match status" value="4"/>
</dbReference>
<evidence type="ECO:0000256" key="3">
    <source>
        <dbReference type="ARBA" id="ARBA00022574"/>
    </source>
</evidence>
<accession>B5Y4W6</accession>
<feature type="compositionally biased region" description="Polar residues" evidence="11">
    <location>
        <begin position="211"/>
        <end position="235"/>
    </location>
</feature>
<dbReference type="GeneID" id="7204380"/>
<feature type="domain" description="CAF1B/HIR1 beta-propeller" evidence="13">
    <location>
        <begin position="245"/>
        <end position="594"/>
    </location>
</feature>
<keyword evidence="8 10" id="KW-0539">Nucleus</keyword>
<dbReference type="GO" id="GO:0006351">
    <property type="term" value="P:DNA-templated transcription"/>
    <property type="evidence" value="ECO:0007669"/>
    <property type="project" value="InterPro"/>
</dbReference>
<dbReference type="InterPro" id="IPR055410">
    <property type="entry name" value="Beta-prop_CAF1B_HIR1"/>
</dbReference>
<dbReference type="GO" id="GO:0000785">
    <property type="term" value="C:chromatin"/>
    <property type="evidence" value="ECO:0007669"/>
    <property type="project" value="TreeGrafter"/>
</dbReference>
<evidence type="ECO:0000259" key="13">
    <source>
        <dbReference type="Pfam" id="PF24105"/>
    </source>
</evidence>
<evidence type="ECO:0000256" key="10">
    <source>
        <dbReference type="RuleBase" id="RU364014"/>
    </source>
</evidence>
<evidence type="ECO:0000256" key="2">
    <source>
        <dbReference type="ARBA" id="ARBA00007306"/>
    </source>
</evidence>
<dbReference type="eggNOG" id="KOG0973">
    <property type="taxonomic scope" value="Eukaryota"/>
</dbReference>
<evidence type="ECO:0000256" key="1">
    <source>
        <dbReference type="ARBA" id="ARBA00004123"/>
    </source>
</evidence>
<dbReference type="GO" id="GO:0031491">
    <property type="term" value="F:nucleosome binding"/>
    <property type="evidence" value="ECO:0007669"/>
    <property type="project" value="TreeGrafter"/>
</dbReference>
<dbReference type="EMBL" id="CP001142">
    <property type="protein sequence ID" value="ACI65837.1"/>
    <property type="molecule type" value="Genomic_DNA"/>
</dbReference>
<comment type="similarity">
    <text evidence="2 10">Belongs to the WD repeat HIR1 family.</text>
</comment>
<dbReference type="STRING" id="556484.B5Y4W6"/>
<keyword evidence="5 10" id="KW-0156">Chromatin regulator</keyword>
<evidence type="ECO:0000313" key="15">
    <source>
        <dbReference type="Proteomes" id="UP000000759"/>
    </source>
</evidence>
<evidence type="ECO:0000313" key="14">
    <source>
        <dbReference type="EMBL" id="ACI65837.1"/>
    </source>
</evidence>
<dbReference type="PaxDb" id="2850-Phatr33295"/>
<evidence type="ECO:0000256" key="7">
    <source>
        <dbReference type="ARBA" id="ARBA00023163"/>
    </source>
</evidence>
<dbReference type="HOGENOM" id="CLU_004372_3_0_1"/>
<keyword evidence="7 10" id="KW-0804">Transcription</keyword>
<evidence type="ECO:0000259" key="12">
    <source>
        <dbReference type="Pfam" id="PF07569"/>
    </source>
</evidence>
<dbReference type="GO" id="GO:0006355">
    <property type="term" value="P:regulation of DNA-templated transcription"/>
    <property type="evidence" value="ECO:0007669"/>
    <property type="project" value="InterPro"/>
</dbReference>
<organism evidence="14 15">
    <name type="scientific">Phaeodactylum tricornutum (strain CCAP 1055/1)</name>
    <dbReference type="NCBI Taxonomy" id="556484"/>
    <lineage>
        <taxon>Eukaryota</taxon>
        <taxon>Sar</taxon>
        <taxon>Stramenopiles</taxon>
        <taxon>Ochrophyta</taxon>
        <taxon>Bacillariophyta</taxon>
        <taxon>Bacillariophyceae</taxon>
        <taxon>Bacillariophycidae</taxon>
        <taxon>Naviculales</taxon>
        <taxon>Phaeodactylaceae</taxon>
        <taxon>Phaeodactylum</taxon>
    </lineage>
</organism>
<dbReference type="AlphaFoldDB" id="B5Y4W6"/>
<dbReference type="PANTHER" id="PTHR13831">
    <property type="entry name" value="MEMBER OF THE HIR1 FAMILY OF WD-REPEAT PROTEINS"/>
    <property type="match status" value="1"/>
</dbReference>
<dbReference type="InParanoid" id="B5Y4W6"/>
<feature type="region of interest" description="Disordered" evidence="11">
    <location>
        <begin position="150"/>
        <end position="251"/>
    </location>
</feature>
<proteinExistence type="inferred from homology"/>
<feature type="repeat" description="WD" evidence="9">
    <location>
        <begin position="102"/>
        <end position="134"/>
    </location>
</feature>
<keyword evidence="15" id="KW-1185">Reference proteome</keyword>
<dbReference type="PROSITE" id="PS50082">
    <property type="entry name" value="WD_REPEATS_2"/>
    <property type="match status" value="2"/>
</dbReference>